<evidence type="ECO:0000313" key="3">
    <source>
        <dbReference type="Proteomes" id="UP000033566"/>
    </source>
</evidence>
<dbReference type="HOGENOM" id="CLU_035797_0_0_11"/>
<evidence type="ECO:0000256" key="1">
    <source>
        <dbReference type="SAM" id="Phobius"/>
    </source>
</evidence>
<feature type="transmembrane region" description="Helical" evidence="1">
    <location>
        <begin position="74"/>
        <end position="95"/>
    </location>
</feature>
<dbReference type="AlphaFoldDB" id="A0A0F6TBB7"/>
<proteinExistence type="predicted"/>
<feature type="transmembrane region" description="Helical" evidence="1">
    <location>
        <begin position="104"/>
        <end position="126"/>
    </location>
</feature>
<gene>
    <name evidence="2" type="ORF">UL81_06665</name>
</gene>
<sequence>MHKILSVPGVWAGWVAFRLLLGYFILQNHSARGDVAYYFYGIFGDDPTMMTEYPHAGVWPTLILGWIVGDRIDAYYIAFTVMMLLIDALFLAFLLRHHDGRSQVFLAGWFWVLFGTAAGHVFVWRLDLFPGVAVAAAAALLATRPHWAAACLAFATTMKLWPGVLAAGLVGRFNHRGTWTRLAAFFGTLVALCLFTVATSGFDRLISPLTYQDDRGLQVESIPATIAMLQGHHDPASFDVSYAASKSFEITGPGVEFAQQISSVAMVVAIVFALAWAIGHFLMGGWNPRKTMVFFITIILLLLVANKVFSPQYIVWLGPVLAVFLCQEGRNTFAWILSVLCVIAAALGTYVFPFNYEGIMNLADLAPAYALAARNGIIVVMAVLSVVWLVRETLVFKKFRQRGRPAESENTYQRAQA</sequence>
<dbReference type="RefSeq" id="WP_035104834.1">
    <property type="nucleotide sequence ID" value="NZ_CP011311.1"/>
</dbReference>
<name>A0A0F6TBB7_9CORY</name>
<reference evidence="2 3" key="1">
    <citation type="journal article" date="2015" name="Genome Announc.">
        <title>Complete Genome Sequence of Corynebacterium camporealensis DSM 44610, Isolated from the Milk of a Manchega Sheep with Subclinical Mastitis.</title>
        <authorList>
            <person name="Ruckert C."/>
            <person name="Albersmeier A."/>
            <person name="Winkler A."/>
            <person name="Tauch A."/>
        </authorList>
    </citation>
    <scope>NUCLEOTIDE SEQUENCE [LARGE SCALE GENOMIC DNA]</scope>
    <source>
        <strain evidence="2 3">DSM 44610</strain>
    </source>
</reference>
<dbReference type="OrthoDB" id="581198at2"/>
<keyword evidence="1" id="KW-0812">Transmembrane</keyword>
<keyword evidence="3" id="KW-1185">Reference proteome</keyword>
<dbReference type="EMBL" id="CP011311">
    <property type="protein sequence ID" value="AKE39296.1"/>
    <property type="molecule type" value="Genomic_DNA"/>
</dbReference>
<dbReference type="PATRIC" id="fig|161896.4.peg.1309"/>
<protein>
    <recommendedName>
        <fullName evidence="4">DUF2029 domain-containing protein</fullName>
    </recommendedName>
</protein>
<organism evidence="2 3">
    <name type="scientific">Corynebacterium camporealensis</name>
    <dbReference type="NCBI Taxonomy" id="161896"/>
    <lineage>
        <taxon>Bacteria</taxon>
        <taxon>Bacillati</taxon>
        <taxon>Actinomycetota</taxon>
        <taxon>Actinomycetes</taxon>
        <taxon>Mycobacteriales</taxon>
        <taxon>Corynebacteriaceae</taxon>
        <taxon>Corynebacterium</taxon>
    </lineage>
</organism>
<feature type="transmembrane region" description="Helical" evidence="1">
    <location>
        <begin position="7"/>
        <end position="26"/>
    </location>
</feature>
<feature type="transmembrane region" description="Helical" evidence="1">
    <location>
        <begin position="290"/>
        <end position="305"/>
    </location>
</feature>
<feature type="transmembrane region" description="Helical" evidence="1">
    <location>
        <begin position="333"/>
        <end position="352"/>
    </location>
</feature>
<keyword evidence="1" id="KW-0472">Membrane</keyword>
<evidence type="ECO:0000313" key="2">
    <source>
        <dbReference type="EMBL" id="AKE39296.1"/>
    </source>
</evidence>
<accession>A0A0F6TBB7</accession>
<feature type="transmembrane region" description="Helical" evidence="1">
    <location>
        <begin position="182"/>
        <end position="202"/>
    </location>
</feature>
<feature type="transmembrane region" description="Helical" evidence="1">
    <location>
        <begin position="146"/>
        <end position="170"/>
    </location>
</feature>
<evidence type="ECO:0008006" key="4">
    <source>
        <dbReference type="Google" id="ProtNLM"/>
    </source>
</evidence>
<feature type="transmembrane region" description="Helical" evidence="1">
    <location>
        <begin position="372"/>
        <end position="390"/>
    </location>
</feature>
<dbReference type="KEGG" id="ccj:UL81_06665"/>
<dbReference type="Proteomes" id="UP000033566">
    <property type="component" value="Chromosome"/>
</dbReference>
<feature type="transmembrane region" description="Helical" evidence="1">
    <location>
        <begin position="257"/>
        <end position="278"/>
    </location>
</feature>
<keyword evidence="1" id="KW-1133">Transmembrane helix</keyword>